<dbReference type="AlphaFoldDB" id="A0A0G2AKJ4"/>
<keyword evidence="3" id="KW-0274">FAD</keyword>
<dbReference type="InterPro" id="IPR055178">
    <property type="entry name" value="RsdA/BaiN/AoA(So)-like_dom"/>
</dbReference>
<evidence type="ECO:0000256" key="3">
    <source>
        <dbReference type="ARBA" id="ARBA00022827"/>
    </source>
</evidence>
<dbReference type="EMBL" id="LCRI01000005">
    <property type="protein sequence ID" value="KKW33114.1"/>
    <property type="molecule type" value="Genomic_DNA"/>
</dbReference>
<protein>
    <submittedName>
        <fullName evidence="6">HI0933 family protein</fullName>
    </submittedName>
</protein>
<dbReference type="SUPFAM" id="SSF51905">
    <property type="entry name" value="FAD/NAD(P)-binding domain"/>
    <property type="match status" value="1"/>
</dbReference>
<dbReference type="Pfam" id="PF22780">
    <property type="entry name" value="HI0933_like_1st"/>
    <property type="match status" value="1"/>
</dbReference>
<proteinExistence type="predicted"/>
<reference evidence="6 7" key="1">
    <citation type="journal article" date="2015" name="Nature">
        <title>rRNA introns, odd ribosomes, and small enigmatic genomes across a large radiation of phyla.</title>
        <authorList>
            <person name="Brown C.T."/>
            <person name="Hug L.A."/>
            <person name="Thomas B.C."/>
            <person name="Sharon I."/>
            <person name="Castelle C.J."/>
            <person name="Singh A."/>
            <person name="Wilkins M.J."/>
            <person name="Williams K.H."/>
            <person name="Banfield J.F."/>
        </authorList>
    </citation>
    <scope>NUCLEOTIDE SEQUENCE [LARGE SCALE GENOMIC DNA]</scope>
</reference>
<gene>
    <name evidence="6" type="ORF">UY77_C0005G0004</name>
</gene>
<sequence length="423" mass="45368">MTDAFHPLRCAIVGGGAAGLMAAAAVLEAAPEAEIFLLERNGGLGKKVIISGGGRCNVTTGIQDVRTVLTKYPRGSKFLSSAMYAFPPEAVYAWFESHGVPLKIEPDLRCFPRSDDGKDIVHVFENLFATSNVRVLLKTDVVGIERGAQGGFTIRFRGNDKTLVVDKVVLTTGGQAYRHTGSTGDGYAFAISLGHSLTPLAPSLNAFFTREKWLAEISGLSFTRATITAKRGKGTSFTGPFLFTHRGVSGPAVFALSSLVAFEPYDVQRPLEIAIDLFPDRTIDALLNDVEKIVATHPSKTLQTVLAMFVAKSLAEICVRELSLHGGKRIAEVSKKELRQILGWLKAIPLHVIQRGAGDEFVTAGGVPLTEVNPKTMESKMCPGLFFAGEILDIDGFTGGFNLQASWATGRLAGENLVTSSKP</sequence>
<dbReference type="PANTHER" id="PTHR42887">
    <property type="entry name" value="OS12G0638800 PROTEIN"/>
    <property type="match status" value="1"/>
</dbReference>
<evidence type="ECO:0000256" key="2">
    <source>
        <dbReference type="ARBA" id="ARBA00022630"/>
    </source>
</evidence>
<comment type="caution">
    <text evidence="6">The sequence shown here is derived from an EMBL/GenBank/DDBJ whole genome shotgun (WGS) entry which is preliminary data.</text>
</comment>
<dbReference type="InterPro" id="IPR057661">
    <property type="entry name" value="RsdA/BaiN/AoA(So)_Rossmann"/>
</dbReference>
<comment type="cofactor">
    <cofactor evidence="1">
        <name>FAD</name>
        <dbReference type="ChEBI" id="CHEBI:57692"/>
    </cofactor>
</comment>
<dbReference type="Gene3D" id="2.40.30.10">
    <property type="entry name" value="Translation factors"/>
    <property type="match status" value="1"/>
</dbReference>
<evidence type="ECO:0000259" key="4">
    <source>
        <dbReference type="Pfam" id="PF03486"/>
    </source>
</evidence>
<feature type="domain" description="RsdA/BaiN/AoA(So)-like insert" evidence="5">
    <location>
        <begin position="202"/>
        <end position="353"/>
    </location>
</feature>
<dbReference type="SUPFAM" id="SSF160996">
    <property type="entry name" value="HI0933 insert domain-like"/>
    <property type="match status" value="1"/>
</dbReference>
<dbReference type="Proteomes" id="UP000034711">
    <property type="component" value="Unassembled WGS sequence"/>
</dbReference>
<dbReference type="InterPro" id="IPR023166">
    <property type="entry name" value="BaiN-like_dom_sf"/>
</dbReference>
<dbReference type="Gene3D" id="1.10.8.260">
    <property type="entry name" value="HI0933 insert domain-like"/>
    <property type="match status" value="1"/>
</dbReference>
<dbReference type="Pfam" id="PF03486">
    <property type="entry name" value="HI0933_like"/>
    <property type="match status" value="1"/>
</dbReference>
<evidence type="ECO:0000256" key="1">
    <source>
        <dbReference type="ARBA" id="ARBA00001974"/>
    </source>
</evidence>
<keyword evidence="2" id="KW-0285">Flavoprotein</keyword>
<dbReference type="Gene3D" id="3.50.50.60">
    <property type="entry name" value="FAD/NAD(P)-binding domain"/>
    <property type="match status" value="1"/>
</dbReference>
<organism evidence="6 7">
    <name type="scientific">Candidatus Uhrbacteria bacterium GW2011_GWA2_53_10</name>
    <dbReference type="NCBI Taxonomy" id="1618980"/>
    <lineage>
        <taxon>Bacteria</taxon>
        <taxon>Candidatus Uhriibacteriota</taxon>
    </lineage>
</organism>
<feature type="domain" description="RsdA/BaiN/AoA(So)-like Rossmann fold-like" evidence="4">
    <location>
        <begin position="10"/>
        <end position="415"/>
    </location>
</feature>
<dbReference type="InterPro" id="IPR004792">
    <property type="entry name" value="BaiN-like"/>
</dbReference>
<dbReference type="InterPro" id="IPR036188">
    <property type="entry name" value="FAD/NAD-bd_sf"/>
</dbReference>
<name>A0A0G2AKJ4_9BACT</name>
<accession>A0A0G2AKJ4</accession>
<evidence type="ECO:0000259" key="5">
    <source>
        <dbReference type="Pfam" id="PF22780"/>
    </source>
</evidence>
<dbReference type="NCBIfam" id="TIGR00275">
    <property type="entry name" value="aminoacetone oxidase family FAD-binding enzyme"/>
    <property type="match status" value="1"/>
</dbReference>
<dbReference type="PATRIC" id="fig|1618980.3.peg.127"/>
<dbReference type="PANTHER" id="PTHR42887:SF2">
    <property type="entry name" value="OS12G0638800 PROTEIN"/>
    <property type="match status" value="1"/>
</dbReference>
<evidence type="ECO:0000313" key="6">
    <source>
        <dbReference type="EMBL" id="KKW33114.1"/>
    </source>
</evidence>
<evidence type="ECO:0000313" key="7">
    <source>
        <dbReference type="Proteomes" id="UP000034711"/>
    </source>
</evidence>